<dbReference type="Proteomes" id="UP000887576">
    <property type="component" value="Unplaced"/>
</dbReference>
<protein>
    <submittedName>
        <fullName evidence="2">G-protein coupled receptors family 1 profile domain-containing protein</fullName>
    </submittedName>
</protein>
<dbReference type="WBParaSite" id="JU765_v2.g2481.t1">
    <property type="protein sequence ID" value="JU765_v2.g2481.t1"/>
    <property type="gene ID" value="JU765_v2.g2481"/>
</dbReference>
<evidence type="ECO:0000313" key="1">
    <source>
        <dbReference type="Proteomes" id="UP000887576"/>
    </source>
</evidence>
<name>A0AC34R1G2_9BILA</name>
<organism evidence="1 2">
    <name type="scientific">Panagrolaimus sp. JU765</name>
    <dbReference type="NCBI Taxonomy" id="591449"/>
    <lineage>
        <taxon>Eukaryota</taxon>
        <taxon>Metazoa</taxon>
        <taxon>Ecdysozoa</taxon>
        <taxon>Nematoda</taxon>
        <taxon>Chromadorea</taxon>
        <taxon>Rhabditida</taxon>
        <taxon>Tylenchina</taxon>
        <taxon>Panagrolaimomorpha</taxon>
        <taxon>Panagrolaimoidea</taxon>
        <taxon>Panagrolaimidae</taxon>
        <taxon>Panagrolaimus</taxon>
    </lineage>
</organism>
<evidence type="ECO:0000313" key="2">
    <source>
        <dbReference type="WBParaSite" id="JU765_v2.g2481.t1"/>
    </source>
</evidence>
<reference evidence="2" key="1">
    <citation type="submission" date="2022-11" db="UniProtKB">
        <authorList>
            <consortium name="WormBaseParasite"/>
        </authorList>
    </citation>
    <scope>IDENTIFICATION</scope>
</reference>
<proteinExistence type="predicted"/>
<accession>A0AC34R1G2</accession>
<sequence length="678" mass="76200">MDHEYYLPSHHHHLIDGNETELQCTFHEWSHLDNQPGFFRIFTIISVLTIIVVLVVLGNALVIAAVILRRRLRSATGLLILSLAVADLMVGLVILPFSIANEALNRYWIFGDTWCTMWLTMDIWMCTASIYNLVAISIDRYIAIIKPLNYPMLVTKFRARCMVAAVWIVSFIICSPSFLLASTDTSKPKDCKCTPANSGIAYIVFSASSSFYIPMIIVIFVYVRIYIAACAATKNVYSGMMEVTANANKNPKNILMQNPSALSRPENMPMLRVHRGSSVAGKNTSVSAQMDSSRSRTSVSQNPQNGVSPTIYAQMNGSSTSLQYVKNSNNTRSPRIPRRYSDEEKMKKIENDKNIINSNNTSPNKSSGNLSVKDNQRHHSLSNGRSTSPLINSTTSPNEKRRNILNHQSSTTSEPGTKQRYTSGSNVMEKIREQRSLEIDETITSPLKKTQPNSRSESELKKLEDSSVVITNLGITTPNTSPRTNAIQPNDANDYNNKPPNSTPTKKKFYGSNMLTKIMKRTPRKRAGCAYEKRLSLEIKAAKTVAIVTGCFIFCWLGFSILYGFSIETNEVVCILYGFSIETNEVVWSIVFWLGYLNSALNPVIYTVFNREFRTCFKRLLTCNHFLLSNQTTQQNMFNSYNSQMRQSNKTFGYTTTSAPQKNSSRSSPPFRQSQSSD</sequence>